<evidence type="ECO:0000313" key="1">
    <source>
        <dbReference type="EMBL" id="MBF2229846.1"/>
    </source>
</evidence>
<reference evidence="1" key="1">
    <citation type="submission" date="2020-08" db="EMBL/GenBank/DDBJ databases">
        <title>Changes in the skin microbiome associated with squamous cell carcinoma in transplant recipients.</title>
        <authorList>
            <person name="Zaugg J."/>
            <person name="Krueger A."/>
            <person name="Lachner N."/>
        </authorList>
    </citation>
    <scope>NUCLEOTIDE SEQUENCE</scope>
    <source>
        <strain evidence="1">R5988</strain>
    </source>
</reference>
<dbReference type="GeneID" id="50019646"/>
<name>A0A2T4LHN6_STAEP</name>
<dbReference type="RefSeq" id="WP_087587975.1">
    <property type="nucleotide sequence ID" value="NZ_AP019721.1"/>
</dbReference>
<evidence type="ECO:0000313" key="3">
    <source>
        <dbReference type="Proteomes" id="UP000622362"/>
    </source>
</evidence>
<dbReference type="NCBIfam" id="NF033392">
    <property type="entry name" value="PSM_delta"/>
    <property type="match status" value="1"/>
</dbReference>
<protein>
    <submittedName>
        <fullName evidence="2">Phenol-soluble modulin PSM-delta</fullName>
    </submittedName>
</protein>
<sequence>MSIVSTIIEVVKTIVDIVKKFKK</sequence>
<evidence type="ECO:0000313" key="2">
    <source>
        <dbReference type="EMBL" id="MBF9303588.1"/>
    </source>
</evidence>
<accession>A0A2T4LHN6</accession>
<proteinExistence type="predicted"/>
<dbReference type="InterPro" id="IPR045673">
    <property type="entry name" value="PSM_delta"/>
</dbReference>
<dbReference type="AlphaFoldDB" id="A0A2T4LHN6"/>
<gene>
    <name evidence="1" type="ORF">H3963_05165</name>
    <name evidence="2" type="ORF">I3V53_05755</name>
</gene>
<reference evidence="2" key="2">
    <citation type="submission" date="2020-11" db="EMBL/GenBank/DDBJ databases">
        <title>Molecular epidemiology and genomic profiles of multidrug-resistant bacteria collected from clinical sources in South Africa.</title>
        <authorList>
            <person name="Asante J."/>
            <person name="Amoako D.G."/>
        </authorList>
    </citation>
    <scope>NUCLEOTIDE SEQUENCE</scope>
    <source>
        <strain evidence="2">C68</strain>
    </source>
</reference>
<dbReference type="Pfam" id="PF19693">
    <property type="entry name" value="PSMdelta"/>
    <property type="match status" value="1"/>
</dbReference>
<comment type="caution">
    <text evidence="2">The sequence shown here is derived from an EMBL/GenBank/DDBJ whole genome shotgun (WGS) entry which is preliminary data.</text>
</comment>
<dbReference type="Proteomes" id="UP000648077">
    <property type="component" value="Unassembled WGS sequence"/>
</dbReference>
<organism evidence="2 3">
    <name type="scientific">Staphylococcus epidermidis</name>
    <dbReference type="NCBI Taxonomy" id="1282"/>
    <lineage>
        <taxon>Bacteria</taxon>
        <taxon>Bacillati</taxon>
        <taxon>Bacillota</taxon>
        <taxon>Bacilli</taxon>
        <taxon>Bacillales</taxon>
        <taxon>Staphylococcaceae</taxon>
        <taxon>Staphylococcus</taxon>
    </lineage>
</organism>
<dbReference type="EMBL" id="JADPYN010000008">
    <property type="protein sequence ID" value="MBF9303588.1"/>
    <property type="molecule type" value="Genomic_DNA"/>
</dbReference>
<dbReference type="EMBL" id="JACGQI010000006">
    <property type="protein sequence ID" value="MBF2229846.1"/>
    <property type="molecule type" value="Genomic_DNA"/>
</dbReference>
<dbReference type="Proteomes" id="UP000622362">
    <property type="component" value="Unassembled WGS sequence"/>
</dbReference>